<evidence type="ECO:0000313" key="3">
    <source>
        <dbReference type="Proteomes" id="UP000822688"/>
    </source>
</evidence>
<gene>
    <name evidence="2" type="ORF">KC19_3G010800</name>
</gene>
<name>A0A8T0IDJ3_CERPU</name>
<dbReference type="AlphaFoldDB" id="A0A8T0IDJ3"/>
<evidence type="ECO:0000313" key="2">
    <source>
        <dbReference type="EMBL" id="KAG0581804.1"/>
    </source>
</evidence>
<reference evidence="2" key="1">
    <citation type="submission" date="2020-06" db="EMBL/GenBank/DDBJ databases">
        <title>WGS assembly of Ceratodon purpureus strain R40.</title>
        <authorList>
            <person name="Carey S.B."/>
            <person name="Jenkins J."/>
            <person name="Shu S."/>
            <person name="Lovell J.T."/>
            <person name="Sreedasyam A."/>
            <person name="Maumus F."/>
            <person name="Tiley G.P."/>
            <person name="Fernandez-Pozo N."/>
            <person name="Barry K."/>
            <person name="Chen C."/>
            <person name="Wang M."/>
            <person name="Lipzen A."/>
            <person name="Daum C."/>
            <person name="Saski C.A."/>
            <person name="Payton A.C."/>
            <person name="Mcbreen J.C."/>
            <person name="Conrad R.E."/>
            <person name="Kollar L.M."/>
            <person name="Olsson S."/>
            <person name="Huttunen S."/>
            <person name="Landis J.B."/>
            <person name="Wickett N.J."/>
            <person name="Johnson M.G."/>
            <person name="Rensing S.A."/>
            <person name="Grimwood J."/>
            <person name="Schmutz J."/>
            <person name="Mcdaniel S.F."/>
        </authorList>
    </citation>
    <scope>NUCLEOTIDE SEQUENCE</scope>
    <source>
        <strain evidence="2">R40</strain>
    </source>
</reference>
<protein>
    <submittedName>
        <fullName evidence="2">Uncharacterized protein</fullName>
    </submittedName>
</protein>
<accession>A0A8T0IDJ3</accession>
<dbReference type="Proteomes" id="UP000822688">
    <property type="component" value="Chromosome 3"/>
</dbReference>
<comment type="caution">
    <text evidence="2">The sequence shown here is derived from an EMBL/GenBank/DDBJ whole genome shotgun (WGS) entry which is preliminary data.</text>
</comment>
<keyword evidence="3" id="KW-1185">Reference proteome</keyword>
<feature type="compositionally biased region" description="Basic residues" evidence="1">
    <location>
        <begin position="80"/>
        <end position="92"/>
    </location>
</feature>
<feature type="compositionally biased region" description="Basic and acidic residues" evidence="1">
    <location>
        <begin position="57"/>
        <end position="68"/>
    </location>
</feature>
<evidence type="ECO:0000256" key="1">
    <source>
        <dbReference type="SAM" id="MobiDB-lite"/>
    </source>
</evidence>
<feature type="region of interest" description="Disordered" evidence="1">
    <location>
        <begin position="57"/>
        <end position="97"/>
    </location>
</feature>
<organism evidence="2 3">
    <name type="scientific">Ceratodon purpureus</name>
    <name type="common">Fire moss</name>
    <name type="synonym">Dicranum purpureum</name>
    <dbReference type="NCBI Taxonomy" id="3225"/>
    <lineage>
        <taxon>Eukaryota</taxon>
        <taxon>Viridiplantae</taxon>
        <taxon>Streptophyta</taxon>
        <taxon>Embryophyta</taxon>
        <taxon>Bryophyta</taxon>
        <taxon>Bryophytina</taxon>
        <taxon>Bryopsida</taxon>
        <taxon>Dicranidae</taxon>
        <taxon>Pseudoditrichales</taxon>
        <taxon>Ditrichaceae</taxon>
        <taxon>Ceratodon</taxon>
    </lineage>
</organism>
<dbReference type="EMBL" id="CM026423">
    <property type="protein sequence ID" value="KAG0581804.1"/>
    <property type="molecule type" value="Genomic_DNA"/>
</dbReference>
<proteinExistence type="predicted"/>
<sequence length="148" mass="17116">MGSTVKGTIFKEETISDIHKWHEKATQKSKSHPRQRPVSHRLAGIIGLNKEKDAEGNVRDFELLDHHNHGNGHGQPHAPPHGHHPQHPHQQPHAHPGNLINQPYYFSSCLSSCFQIFKCDFSKMTQIFQFYVIHFVCFQFSARNTFRF</sequence>